<protein>
    <submittedName>
        <fullName evidence="1">Uncharacterized protein</fullName>
    </submittedName>
</protein>
<evidence type="ECO:0000313" key="2">
    <source>
        <dbReference type="Proteomes" id="UP000735302"/>
    </source>
</evidence>
<dbReference type="EMBL" id="BLXT01006951">
    <property type="protein sequence ID" value="GFO35075.1"/>
    <property type="molecule type" value="Genomic_DNA"/>
</dbReference>
<organism evidence="1 2">
    <name type="scientific">Plakobranchus ocellatus</name>
    <dbReference type="NCBI Taxonomy" id="259542"/>
    <lineage>
        <taxon>Eukaryota</taxon>
        <taxon>Metazoa</taxon>
        <taxon>Spiralia</taxon>
        <taxon>Lophotrochozoa</taxon>
        <taxon>Mollusca</taxon>
        <taxon>Gastropoda</taxon>
        <taxon>Heterobranchia</taxon>
        <taxon>Euthyneura</taxon>
        <taxon>Panpulmonata</taxon>
        <taxon>Sacoglossa</taxon>
        <taxon>Placobranchoidea</taxon>
        <taxon>Plakobranchidae</taxon>
        <taxon>Plakobranchus</taxon>
    </lineage>
</organism>
<dbReference type="Proteomes" id="UP000735302">
    <property type="component" value="Unassembled WGS sequence"/>
</dbReference>
<dbReference type="AlphaFoldDB" id="A0AAV4CTC5"/>
<keyword evidence="2" id="KW-1185">Reference proteome</keyword>
<reference evidence="1 2" key="1">
    <citation type="journal article" date="2021" name="Elife">
        <title>Chloroplast acquisition without the gene transfer in kleptoplastic sea slugs, Plakobranchus ocellatus.</title>
        <authorList>
            <person name="Maeda T."/>
            <person name="Takahashi S."/>
            <person name="Yoshida T."/>
            <person name="Shimamura S."/>
            <person name="Takaki Y."/>
            <person name="Nagai Y."/>
            <person name="Toyoda A."/>
            <person name="Suzuki Y."/>
            <person name="Arimoto A."/>
            <person name="Ishii H."/>
            <person name="Satoh N."/>
            <person name="Nishiyama T."/>
            <person name="Hasebe M."/>
            <person name="Maruyama T."/>
            <person name="Minagawa J."/>
            <person name="Obokata J."/>
            <person name="Shigenobu S."/>
        </authorList>
    </citation>
    <scope>NUCLEOTIDE SEQUENCE [LARGE SCALE GENOMIC DNA]</scope>
</reference>
<accession>A0AAV4CTC5</accession>
<sequence length="194" mass="21405">MTWSAAGTGRRRQTLSITKLIKPVQVLIGVGSLPPEVEVERVRYGDINKIECTLMPWGDGGIVANESALRSTGALLSQVRAPPPAPRPDGGRETSFFSAVCWYICMDVVKETLVSFHHMQHPDINYYVELLTPAMLLILLLDLLVPLCEMSVFAHAFTSDNSLVYLTCPWPNKTLVHGKTLCPPFRIGDSVPTN</sequence>
<gene>
    <name evidence="1" type="ORF">PoB_006158000</name>
</gene>
<name>A0AAV4CTC5_9GAST</name>
<proteinExistence type="predicted"/>
<evidence type="ECO:0000313" key="1">
    <source>
        <dbReference type="EMBL" id="GFO35075.1"/>
    </source>
</evidence>
<comment type="caution">
    <text evidence="1">The sequence shown here is derived from an EMBL/GenBank/DDBJ whole genome shotgun (WGS) entry which is preliminary data.</text>
</comment>